<feature type="region of interest" description="Disordered" evidence="1">
    <location>
        <begin position="1"/>
        <end position="43"/>
    </location>
</feature>
<feature type="compositionally biased region" description="Basic residues" evidence="1">
    <location>
        <begin position="1"/>
        <end position="12"/>
    </location>
</feature>
<gene>
    <name evidence="2" type="ORF">KY290_034910</name>
</gene>
<dbReference type="Proteomes" id="UP000826656">
    <property type="component" value="Unassembled WGS sequence"/>
</dbReference>
<reference evidence="2 3" key="1">
    <citation type="journal article" date="2021" name="bioRxiv">
        <title>Chromosome-scale and haplotype-resolved genome assembly of a tetraploid potato cultivar.</title>
        <authorList>
            <person name="Sun H."/>
            <person name="Jiao W.-B."/>
            <person name="Krause K."/>
            <person name="Campoy J.A."/>
            <person name="Goel M."/>
            <person name="Folz-Donahue K."/>
            <person name="Kukat C."/>
            <person name="Huettel B."/>
            <person name="Schneeberger K."/>
        </authorList>
    </citation>
    <scope>NUCLEOTIDE SEQUENCE [LARGE SCALE GENOMIC DNA]</scope>
    <source>
        <strain evidence="2">SolTubOtavaFocal</strain>
        <tissue evidence="2">Leaves</tissue>
    </source>
</reference>
<evidence type="ECO:0000313" key="3">
    <source>
        <dbReference type="Proteomes" id="UP000826656"/>
    </source>
</evidence>
<keyword evidence="3" id="KW-1185">Reference proteome</keyword>
<feature type="compositionally biased region" description="Basic and acidic residues" evidence="1">
    <location>
        <begin position="13"/>
        <end position="27"/>
    </location>
</feature>
<accession>A0ABQ7U4J4</accession>
<protein>
    <submittedName>
        <fullName evidence="2">Uncharacterized protein</fullName>
    </submittedName>
</protein>
<name>A0ABQ7U4J4_SOLTU</name>
<comment type="caution">
    <text evidence="2">The sequence shown here is derived from an EMBL/GenBank/DDBJ whole genome shotgun (WGS) entry which is preliminary data.</text>
</comment>
<organism evidence="2 3">
    <name type="scientific">Solanum tuberosum</name>
    <name type="common">Potato</name>
    <dbReference type="NCBI Taxonomy" id="4113"/>
    <lineage>
        <taxon>Eukaryota</taxon>
        <taxon>Viridiplantae</taxon>
        <taxon>Streptophyta</taxon>
        <taxon>Embryophyta</taxon>
        <taxon>Tracheophyta</taxon>
        <taxon>Spermatophyta</taxon>
        <taxon>Magnoliopsida</taxon>
        <taxon>eudicotyledons</taxon>
        <taxon>Gunneridae</taxon>
        <taxon>Pentapetalae</taxon>
        <taxon>asterids</taxon>
        <taxon>lamiids</taxon>
        <taxon>Solanales</taxon>
        <taxon>Solanaceae</taxon>
        <taxon>Solanoideae</taxon>
        <taxon>Solaneae</taxon>
        <taxon>Solanum</taxon>
    </lineage>
</organism>
<proteinExistence type="predicted"/>
<sequence>MPTRRASKRRRTVQKEEAEDRKVQQVEEEKEAEVNGSSKEKSPVVVFAHGAGAPSTSDWMIRHLNPPL</sequence>
<evidence type="ECO:0000256" key="1">
    <source>
        <dbReference type="SAM" id="MobiDB-lite"/>
    </source>
</evidence>
<evidence type="ECO:0000313" key="2">
    <source>
        <dbReference type="EMBL" id="KAH0741867.1"/>
    </source>
</evidence>
<dbReference type="EMBL" id="JAIVGD010000026">
    <property type="protein sequence ID" value="KAH0741867.1"/>
    <property type="molecule type" value="Genomic_DNA"/>
</dbReference>